<organism evidence="1 2">
    <name type="scientific">Thermoflavimicrobium dichotomicum</name>
    <dbReference type="NCBI Taxonomy" id="46223"/>
    <lineage>
        <taxon>Bacteria</taxon>
        <taxon>Bacillati</taxon>
        <taxon>Bacillota</taxon>
        <taxon>Bacilli</taxon>
        <taxon>Bacillales</taxon>
        <taxon>Thermoactinomycetaceae</taxon>
        <taxon>Thermoflavimicrobium</taxon>
    </lineage>
</organism>
<evidence type="ECO:0000313" key="2">
    <source>
        <dbReference type="Proteomes" id="UP000199545"/>
    </source>
</evidence>
<reference evidence="1 2" key="1">
    <citation type="submission" date="2016-10" db="EMBL/GenBank/DDBJ databases">
        <authorList>
            <person name="de Groot N.N."/>
        </authorList>
    </citation>
    <scope>NUCLEOTIDE SEQUENCE [LARGE SCALE GENOMIC DNA]</scope>
    <source>
        <strain evidence="1 2">DSM 44778</strain>
    </source>
</reference>
<dbReference type="Proteomes" id="UP000199545">
    <property type="component" value="Unassembled WGS sequence"/>
</dbReference>
<accession>A0A1I3TAW8</accession>
<evidence type="ECO:0000313" key="1">
    <source>
        <dbReference type="EMBL" id="SFJ67642.1"/>
    </source>
</evidence>
<gene>
    <name evidence="1" type="ORF">SAMN05421852_11675</name>
</gene>
<sequence>MRKFRSITNARLRTTRRGSLVFSLSQPGVGGLSRCAALPGLRRARMWLNGSAPGAQLMHAHPHSA</sequence>
<protein>
    <submittedName>
        <fullName evidence="1">Uncharacterized protein</fullName>
    </submittedName>
</protein>
<proteinExistence type="predicted"/>
<dbReference type="EMBL" id="FORR01000016">
    <property type="protein sequence ID" value="SFJ67642.1"/>
    <property type="molecule type" value="Genomic_DNA"/>
</dbReference>
<name>A0A1I3TAW8_9BACL</name>
<dbReference type="AlphaFoldDB" id="A0A1I3TAW8"/>
<keyword evidence="2" id="KW-1185">Reference proteome</keyword>